<dbReference type="AlphaFoldDB" id="A0A839ZSV3"/>
<protein>
    <submittedName>
        <fullName evidence="1">Uncharacterized protein</fullName>
    </submittedName>
</protein>
<evidence type="ECO:0000313" key="1">
    <source>
        <dbReference type="EMBL" id="MBB3889475.1"/>
    </source>
</evidence>
<sequence length="658" mass="70329">MGFRVIQAADGSKPEEKKGGFRIIQPAAKSGKAAGPVFDPVKDLTRAVRPAWEAVAADVERGGGPDSAARLLGLGAGFLQGITTNQVTGPASRALATYGPRAYERPAAPWDERFGQAPRQLSGDEAAQAIEGDLNSALMGLRAVPGAAKPLPARVAKPLEPDVRAARAIERAQARDRLAGEVSQAAPGAMPIHQGGESLTELADVLTNSPGPGRGVIRRAVRDYEDAAVNRTKGDIARDLGGRDDYFDTLDATMASRALAAEPARQRAFAAPIDPAAFGAEISPLMSRVPKKAIDYAMEIARRDGVNPNDLGIEMVRVPGKPTSETVTEMVKERVPGGGFRDVPKQREVRVEAPLEDTEFIISRPTMKTLHYIKKGIDQELEAYRNAVTGKLEVGNGLGAATAKLRSEYGQALRKANPDYDEFMKIWGDESGHVNALELGRDAFSAKGDMSSELLRRRVNEMNDVERDMFRKGVGEALIAEVRSSKGDVGALRKLLRSEENADRLALAFPDDQAFANFMESAARRVAERDVNSRILGGSPTEARRAARADLEAEGFDYRDAAGDVLTGNVGGAARKAAQAAIKSLPRKSRSVIGDPDANLALARALTDEDEMTRVLNSLNAARARDARLRAAVGRAAPLLVTGDAALREARTAGERGK</sequence>
<gene>
    <name evidence="1" type="ORF">GGQ61_000172</name>
</gene>
<name>A0A839ZSV3_9CAUL</name>
<proteinExistence type="predicted"/>
<comment type="caution">
    <text evidence="1">The sequence shown here is derived from an EMBL/GenBank/DDBJ whole genome shotgun (WGS) entry which is preliminary data.</text>
</comment>
<dbReference type="Proteomes" id="UP000530564">
    <property type="component" value="Unassembled WGS sequence"/>
</dbReference>
<reference evidence="1 2" key="1">
    <citation type="submission" date="2020-08" db="EMBL/GenBank/DDBJ databases">
        <title>Genomic Encyclopedia of Type Strains, Phase IV (KMG-IV): sequencing the most valuable type-strain genomes for metagenomic binning, comparative biology and taxonomic classification.</title>
        <authorList>
            <person name="Goeker M."/>
        </authorList>
    </citation>
    <scope>NUCLEOTIDE SEQUENCE [LARGE SCALE GENOMIC DNA]</scope>
    <source>
        <strain evidence="1 2">DSM 21793</strain>
    </source>
</reference>
<keyword evidence="2" id="KW-1185">Reference proteome</keyword>
<accession>A0A839ZSV3</accession>
<dbReference type="EMBL" id="JACIDK010000001">
    <property type="protein sequence ID" value="MBB3889475.1"/>
    <property type="molecule type" value="Genomic_DNA"/>
</dbReference>
<dbReference type="RefSeq" id="WP_183769485.1">
    <property type="nucleotide sequence ID" value="NZ_JACIDK010000001.1"/>
</dbReference>
<evidence type="ECO:0000313" key="2">
    <source>
        <dbReference type="Proteomes" id="UP000530564"/>
    </source>
</evidence>
<organism evidence="1 2">
    <name type="scientific">Phenylobacterium haematophilum</name>
    <dbReference type="NCBI Taxonomy" id="98513"/>
    <lineage>
        <taxon>Bacteria</taxon>
        <taxon>Pseudomonadati</taxon>
        <taxon>Pseudomonadota</taxon>
        <taxon>Alphaproteobacteria</taxon>
        <taxon>Caulobacterales</taxon>
        <taxon>Caulobacteraceae</taxon>
        <taxon>Phenylobacterium</taxon>
    </lineage>
</organism>